<dbReference type="EC" id="2.7.7.60" evidence="3"/>
<dbReference type="NCBIfam" id="NF001186">
    <property type="entry name" value="PRK00155.2-3"/>
    <property type="match status" value="1"/>
</dbReference>
<dbReference type="GO" id="GO:0019288">
    <property type="term" value="P:isopentenyl diphosphate biosynthetic process, methylerythritol 4-phosphate pathway"/>
    <property type="evidence" value="ECO:0007669"/>
    <property type="project" value="UniProtKB-UniRule"/>
</dbReference>
<dbReference type="AlphaFoldDB" id="A0A4R6H5G8"/>
<organism evidence="4 5">
    <name type="scientific">Sunxiuqinia elliptica</name>
    <dbReference type="NCBI Taxonomy" id="655355"/>
    <lineage>
        <taxon>Bacteria</taxon>
        <taxon>Pseudomonadati</taxon>
        <taxon>Bacteroidota</taxon>
        <taxon>Bacteroidia</taxon>
        <taxon>Marinilabiliales</taxon>
        <taxon>Prolixibacteraceae</taxon>
        <taxon>Sunxiuqinia</taxon>
    </lineage>
</organism>
<keyword evidence="2 3" id="KW-0548">Nucleotidyltransferase</keyword>
<dbReference type="InterPro" id="IPR029044">
    <property type="entry name" value="Nucleotide-diphossugar_trans"/>
</dbReference>
<dbReference type="SUPFAM" id="SSF53448">
    <property type="entry name" value="Nucleotide-diphospho-sugar transferases"/>
    <property type="match status" value="1"/>
</dbReference>
<feature type="site" description="Transition state stabilizer" evidence="3">
    <location>
        <position position="67"/>
    </location>
</feature>
<dbReference type="Gene3D" id="3.90.550.10">
    <property type="entry name" value="Spore Coat Polysaccharide Biosynthesis Protein SpsA, Chain A"/>
    <property type="match status" value="1"/>
</dbReference>
<dbReference type="PANTHER" id="PTHR32125:SF4">
    <property type="entry name" value="2-C-METHYL-D-ERYTHRITOL 4-PHOSPHATE CYTIDYLYLTRANSFERASE, CHLOROPLASTIC"/>
    <property type="match status" value="1"/>
</dbReference>
<dbReference type="HAMAP" id="MF_00108">
    <property type="entry name" value="IspD"/>
    <property type="match status" value="1"/>
</dbReference>
<comment type="caution">
    <text evidence="4">The sequence shown here is derived from an EMBL/GenBank/DDBJ whole genome shotgun (WGS) entry which is preliminary data.</text>
</comment>
<reference evidence="4 5" key="1">
    <citation type="submission" date="2019-03" db="EMBL/GenBank/DDBJ databases">
        <title>Freshwater and sediment microbial communities from various areas in North America, analyzing microbe dynamics in response to fracking.</title>
        <authorList>
            <person name="Lamendella R."/>
        </authorList>
    </citation>
    <scope>NUCLEOTIDE SEQUENCE [LARGE SCALE GENOMIC DNA]</scope>
    <source>
        <strain evidence="4 5">114D</strain>
    </source>
</reference>
<proteinExistence type="inferred from homology"/>
<comment type="pathway">
    <text evidence="3">Isoprenoid biosynthesis; isopentenyl diphosphate biosynthesis via DXP pathway; isopentenyl diphosphate from 1-deoxy-D-xylulose 5-phosphate: step 2/6.</text>
</comment>
<dbReference type="UniPathway" id="UPA00056">
    <property type="reaction ID" value="UER00093"/>
</dbReference>
<name>A0A4R6H5G8_9BACT</name>
<evidence type="ECO:0000256" key="3">
    <source>
        <dbReference type="HAMAP-Rule" id="MF_00108"/>
    </source>
</evidence>
<sequence>MKIGNVFENIAPDLDFECYFCVTGKGDENSSRVPCLTSREVSNANSVTHFNEMKKIALIVAGGRGLRMGAELPKQFIALAGKPVLMWTIECFTKFDPEVELVLVLPADQFEVWEQLCSDHNFNLPVHLVEGGDTRFQSVKNGLESINGEGIVFIHDGVRPLVSKATLENCFNSAVEHGNALPVFSVVESLRKVITSGSQHVDRSEFRLVQTPQTFVVSGIQKAYQQPESDFFTDDASVYEAAGNTICLVNGNQENIKITTPVDLKIAEMFLKTGC</sequence>
<dbReference type="EMBL" id="SNWI01000004">
    <property type="protein sequence ID" value="TDO02751.1"/>
    <property type="molecule type" value="Genomic_DNA"/>
</dbReference>
<keyword evidence="1 3" id="KW-0808">Transferase</keyword>
<keyword evidence="3" id="KW-0414">Isoprene biosynthesis</keyword>
<evidence type="ECO:0000313" key="4">
    <source>
        <dbReference type="EMBL" id="TDO02751.1"/>
    </source>
</evidence>
<accession>A0A4R6H5G8</accession>
<dbReference type="InterPro" id="IPR001228">
    <property type="entry name" value="IspD"/>
</dbReference>
<dbReference type="InterPro" id="IPR050088">
    <property type="entry name" value="IspD/TarI_cytidylyltransf_bact"/>
</dbReference>
<dbReference type="FunFam" id="3.90.550.10:FF:000003">
    <property type="entry name" value="2-C-methyl-D-erythritol 4-phosphate cytidylyltransferase"/>
    <property type="match status" value="1"/>
</dbReference>
<gene>
    <name evidence="3" type="primary">ispD</name>
    <name evidence="4" type="ORF">DET52_104217</name>
</gene>
<dbReference type="Pfam" id="PF01128">
    <property type="entry name" value="IspD"/>
    <property type="match status" value="1"/>
</dbReference>
<protein>
    <recommendedName>
        <fullName evidence="3">2-C-methyl-D-erythritol 4-phosphate cytidylyltransferase</fullName>
        <ecNumber evidence="3">2.7.7.60</ecNumber>
    </recommendedName>
    <alternativeName>
        <fullName evidence="3">4-diphosphocytidyl-2C-methyl-D-erythritol synthase</fullName>
    </alternativeName>
    <alternativeName>
        <fullName evidence="3">MEP cytidylyltransferase</fullName>
        <shortName evidence="3">MCT</shortName>
    </alternativeName>
</protein>
<feature type="site" description="Positions MEP for the nucleophilic attack" evidence="3">
    <location>
        <position position="257"/>
    </location>
</feature>
<evidence type="ECO:0000256" key="2">
    <source>
        <dbReference type="ARBA" id="ARBA00022695"/>
    </source>
</evidence>
<comment type="catalytic activity">
    <reaction evidence="3">
        <text>2-C-methyl-D-erythritol 4-phosphate + CTP + H(+) = 4-CDP-2-C-methyl-D-erythritol + diphosphate</text>
        <dbReference type="Rhea" id="RHEA:13429"/>
        <dbReference type="ChEBI" id="CHEBI:15378"/>
        <dbReference type="ChEBI" id="CHEBI:33019"/>
        <dbReference type="ChEBI" id="CHEBI:37563"/>
        <dbReference type="ChEBI" id="CHEBI:57823"/>
        <dbReference type="ChEBI" id="CHEBI:58262"/>
        <dbReference type="EC" id="2.7.7.60"/>
    </reaction>
</comment>
<evidence type="ECO:0000313" key="5">
    <source>
        <dbReference type="Proteomes" id="UP000294848"/>
    </source>
</evidence>
<feature type="site" description="Transition state stabilizer" evidence="3">
    <location>
        <position position="74"/>
    </location>
</feature>
<dbReference type="InterPro" id="IPR034683">
    <property type="entry name" value="IspD/TarI"/>
</dbReference>
<dbReference type="Proteomes" id="UP000294848">
    <property type="component" value="Unassembled WGS sequence"/>
</dbReference>
<dbReference type="GO" id="GO:0050518">
    <property type="term" value="F:2-C-methyl-D-erythritol 4-phosphate cytidylyltransferase activity"/>
    <property type="evidence" value="ECO:0007669"/>
    <property type="project" value="UniProtKB-UniRule"/>
</dbReference>
<comment type="function">
    <text evidence="3">Catalyzes the formation of 4-diphosphocytidyl-2-C-methyl-D-erythritol from CTP and 2-C-methyl-D-erythritol 4-phosphate (MEP).</text>
</comment>
<comment type="similarity">
    <text evidence="3">Belongs to the IspD/TarI cytidylyltransferase family. IspD subfamily.</text>
</comment>
<feature type="site" description="Positions MEP for the nucleophilic attack" evidence="3">
    <location>
        <position position="203"/>
    </location>
</feature>
<dbReference type="PANTHER" id="PTHR32125">
    <property type="entry name" value="2-C-METHYL-D-ERYTHRITOL 4-PHOSPHATE CYTIDYLYLTRANSFERASE, CHLOROPLASTIC"/>
    <property type="match status" value="1"/>
</dbReference>
<dbReference type="CDD" id="cd02516">
    <property type="entry name" value="CDP-ME_synthetase"/>
    <property type="match status" value="1"/>
</dbReference>
<dbReference type="NCBIfam" id="TIGR00453">
    <property type="entry name" value="ispD"/>
    <property type="match status" value="1"/>
</dbReference>
<evidence type="ECO:0000256" key="1">
    <source>
        <dbReference type="ARBA" id="ARBA00022679"/>
    </source>
</evidence>